<protein>
    <submittedName>
        <fullName evidence="2">Uncharacterized protein</fullName>
    </submittedName>
</protein>
<feature type="region of interest" description="Disordered" evidence="1">
    <location>
        <begin position="75"/>
        <end position="101"/>
    </location>
</feature>
<feature type="compositionally biased region" description="Pro residues" evidence="1">
    <location>
        <begin position="77"/>
        <end position="100"/>
    </location>
</feature>
<reference evidence="2 3" key="1">
    <citation type="submission" date="2009-11" db="EMBL/GenBank/DDBJ databases">
        <title>Annotation of Allomyces macrogynus ATCC 38327.</title>
        <authorList>
            <consortium name="The Broad Institute Genome Sequencing Platform"/>
            <person name="Russ C."/>
            <person name="Cuomo C."/>
            <person name="Burger G."/>
            <person name="Gray M.W."/>
            <person name="Holland P.W.H."/>
            <person name="King N."/>
            <person name="Lang F.B.F."/>
            <person name="Roger A.J."/>
            <person name="Ruiz-Trillo I."/>
            <person name="Young S.K."/>
            <person name="Zeng Q."/>
            <person name="Gargeya S."/>
            <person name="Fitzgerald M."/>
            <person name="Haas B."/>
            <person name="Abouelleil A."/>
            <person name="Alvarado L."/>
            <person name="Arachchi H.M."/>
            <person name="Berlin A."/>
            <person name="Chapman S.B."/>
            <person name="Gearin G."/>
            <person name="Goldberg J."/>
            <person name="Griggs A."/>
            <person name="Gujja S."/>
            <person name="Hansen M."/>
            <person name="Heiman D."/>
            <person name="Howarth C."/>
            <person name="Larimer J."/>
            <person name="Lui A."/>
            <person name="MacDonald P.J.P."/>
            <person name="McCowen C."/>
            <person name="Montmayeur A."/>
            <person name="Murphy C."/>
            <person name="Neiman D."/>
            <person name="Pearson M."/>
            <person name="Priest M."/>
            <person name="Roberts A."/>
            <person name="Saif S."/>
            <person name="Shea T."/>
            <person name="Sisk P."/>
            <person name="Stolte C."/>
            <person name="Sykes S."/>
            <person name="Wortman J."/>
            <person name="Nusbaum C."/>
            <person name="Birren B."/>
        </authorList>
    </citation>
    <scope>NUCLEOTIDE SEQUENCE [LARGE SCALE GENOMIC DNA]</scope>
    <source>
        <strain evidence="2 3">ATCC 38327</strain>
    </source>
</reference>
<accession>A0A0L0T8S4</accession>
<dbReference type="OrthoDB" id="5584511at2759"/>
<evidence type="ECO:0000313" key="2">
    <source>
        <dbReference type="EMBL" id="KNE71152.1"/>
    </source>
</evidence>
<sequence>MQFIHLAEAPVVDRDPALVPTRAQRVDSIRARERHRQLALGPGVYDPHDAVRGAITADPARTAAAEAVFKSNSFRFPPAPPIPTIPATPPSPPPARAPPRPTRHFMPPVAAVDGAAAAWARQHAGPAPNAYAAASRGAMADRDLRGRFRAGAPRFTHQRIGETRDVGPGAYDLVGTGETMGAVRIHAAAPRDVAQWLLPKSLHDAGPASYDPVPPAAAAHAAIVPRARDAAPGTVTISTDSPAVTRYNAARAHAFLAPYARPSMCAVTLKDPALPRAPSPPAPWYEVRASEVVRRERERGVRLPKEREGDEYGRVDWVGG</sequence>
<name>A0A0L0T8S4_ALLM3</name>
<proteinExistence type="predicted"/>
<feature type="compositionally biased region" description="Basic and acidic residues" evidence="1">
    <location>
        <begin position="296"/>
        <end position="314"/>
    </location>
</feature>
<organism evidence="2 3">
    <name type="scientific">Allomyces macrogynus (strain ATCC 38327)</name>
    <name type="common">Allomyces javanicus var. macrogynus</name>
    <dbReference type="NCBI Taxonomy" id="578462"/>
    <lineage>
        <taxon>Eukaryota</taxon>
        <taxon>Fungi</taxon>
        <taxon>Fungi incertae sedis</taxon>
        <taxon>Blastocladiomycota</taxon>
        <taxon>Blastocladiomycetes</taxon>
        <taxon>Blastocladiales</taxon>
        <taxon>Blastocladiaceae</taxon>
        <taxon>Allomyces</taxon>
    </lineage>
</organism>
<keyword evidence="3" id="KW-1185">Reference proteome</keyword>
<gene>
    <name evidence="2" type="ORF">AMAG_15819</name>
</gene>
<reference evidence="3" key="2">
    <citation type="submission" date="2009-11" db="EMBL/GenBank/DDBJ databases">
        <title>The Genome Sequence of Allomyces macrogynus strain ATCC 38327.</title>
        <authorList>
            <consortium name="The Broad Institute Genome Sequencing Platform"/>
            <person name="Russ C."/>
            <person name="Cuomo C."/>
            <person name="Shea T."/>
            <person name="Young S.K."/>
            <person name="Zeng Q."/>
            <person name="Koehrsen M."/>
            <person name="Haas B."/>
            <person name="Borodovsky M."/>
            <person name="Guigo R."/>
            <person name="Alvarado L."/>
            <person name="Berlin A."/>
            <person name="Borenstein D."/>
            <person name="Chen Z."/>
            <person name="Engels R."/>
            <person name="Freedman E."/>
            <person name="Gellesch M."/>
            <person name="Goldberg J."/>
            <person name="Griggs A."/>
            <person name="Gujja S."/>
            <person name="Heiman D."/>
            <person name="Hepburn T."/>
            <person name="Howarth C."/>
            <person name="Jen D."/>
            <person name="Larson L."/>
            <person name="Lewis B."/>
            <person name="Mehta T."/>
            <person name="Park D."/>
            <person name="Pearson M."/>
            <person name="Roberts A."/>
            <person name="Saif S."/>
            <person name="Shenoy N."/>
            <person name="Sisk P."/>
            <person name="Stolte C."/>
            <person name="Sykes S."/>
            <person name="Walk T."/>
            <person name="White J."/>
            <person name="Yandava C."/>
            <person name="Burger G."/>
            <person name="Gray M.W."/>
            <person name="Holland P.W.H."/>
            <person name="King N."/>
            <person name="Lang F.B.F."/>
            <person name="Roger A.J."/>
            <person name="Ruiz-Trillo I."/>
            <person name="Lander E."/>
            <person name="Nusbaum C."/>
        </authorList>
    </citation>
    <scope>NUCLEOTIDE SEQUENCE [LARGE SCALE GENOMIC DNA]</scope>
    <source>
        <strain evidence="3">ATCC 38327</strain>
    </source>
</reference>
<feature type="region of interest" description="Disordered" evidence="1">
    <location>
        <begin position="296"/>
        <end position="320"/>
    </location>
</feature>
<dbReference type="Proteomes" id="UP000054350">
    <property type="component" value="Unassembled WGS sequence"/>
</dbReference>
<dbReference type="VEuPathDB" id="FungiDB:AMAG_15819"/>
<dbReference type="AlphaFoldDB" id="A0A0L0T8S4"/>
<dbReference type="EMBL" id="GG745370">
    <property type="protein sequence ID" value="KNE71152.1"/>
    <property type="molecule type" value="Genomic_DNA"/>
</dbReference>
<evidence type="ECO:0000313" key="3">
    <source>
        <dbReference type="Proteomes" id="UP000054350"/>
    </source>
</evidence>
<evidence type="ECO:0000256" key="1">
    <source>
        <dbReference type="SAM" id="MobiDB-lite"/>
    </source>
</evidence>